<proteinExistence type="predicted"/>
<evidence type="ECO:0008006" key="3">
    <source>
        <dbReference type="Google" id="ProtNLM"/>
    </source>
</evidence>
<evidence type="ECO:0000313" key="1">
    <source>
        <dbReference type="EMBL" id="PTB17416.1"/>
    </source>
</evidence>
<dbReference type="PANTHER" id="PTHR37943">
    <property type="entry name" value="PROTEIN VES"/>
    <property type="match status" value="1"/>
</dbReference>
<organism evidence="1 2">
    <name type="scientific">Trinickia symbiotica</name>
    <dbReference type="NCBI Taxonomy" id="863227"/>
    <lineage>
        <taxon>Bacteria</taxon>
        <taxon>Pseudomonadati</taxon>
        <taxon>Pseudomonadota</taxon>
        <taxon>Betaproteobacteria</taxon>
        <taxon>Burkholderiales</taxon>
        <taxon>Burkholderiaceae</taxon>
        <taxon>Trinickia</taxon>
    </lineage>
</organism>
<sequence>MGSAPSPDAKAPAGLAIRPLTSFASQPWRNGGGTMRMLAQDVDGGWRISLTDVERDGPYSRFAGMTRVSLVMEGAGVTLDDGTMRVELRPGRPSEYDGGATWHATLRDGPVVKLNAMAARGRYRARITPLYEAAHVQTGCFALVVTLRASCIVCATDSTDAIVHDAVHVASRIADCPALDIAPSNIKDGGKVSIEAPPDAPAPYGALVIIEAVSGGRRAADADSLPSKGKQA</sequence>
<dbReference type="Gene3D" id="2.60.120.10">
    <property type="entry name" value="Jelly Rolls"/>
    <property type="match status" value="1"/>
</dbReference>
<dbReference type="Proteomes" id="UP000240638">
    <property type="component" value="Unassembled WGS sequence"/>
</dbReference>
<name>A0A2T3XLM6_9BURK</name>
<comment type="caution">
    <text evidence="1">The sequence shown here is derived from an EMBL/GenBank/DDBJ whole genome shotgun (WGS) entry which is preliminary data.</text>
</comment>
<evidence type="ECO:0000313" key="2">
    <source>
        <dbReference type="Proteomes" id="UP000240638"/>
    </source>
</evidence>
<dbReference type="SUPFAM" id="SSF51182">
    <property type="entry name" value="RmlC-like cupins"/>
    <property type="match status" value="1"/>
</dbReference>
<dbReference type="EMBL" id="PYUC01000019">
    <property type="protein sequence ID" value="PTB17416.1"/>
    <property type="molecule type" value="Genomic_DNA"/>
</dbReference>
<dbReference type="InterPro" id="IPR011051">
    <property type="entry name" value="RmlC_Cupin_sf"/>
</dbReference>
<dbReference type="PANTHER" id="PTHR37943:SF1">
    <property type="entry name" value="PROTEIN VES"/>
    <property type="match status" value="1"/>
</dbReference>
<dbReference type="Pfam" id="PF05962">
    <property type="entry name" value="HutD"/>
    <property type="match status" value="1"/>
</dbReference>
<accession>A0A2T3XLM6</accession>
<gene>
    <name evidence="1" type="ORF">C9I57_28335</name>
</gene>
<dbReference type="AlphaFoldDB" id="A0A2T3XLM6"/>
<protein>
    <recommendedName>
        <fullName evidence="3">HutD family protein</fullName>
    </recommendedName>
</protein>
<reference evidence="1 2" key="1">
    <citation type="submission" date="2018-03" db="EMBL/GenBank/DDBJ databases">
        <title>Whole genome analyses suggest that Burkholderia sensu lato contains two further novel genera in the rhizoxinica-symbiotica group Mycetohabitans gen. nov., and Trinickia gen. nov.: implications for the evolution of diazotrophy and nodulation in the Burkholderiaceae.</title>
        <authorList>
            <person name="Estrada De Los Santos P."/>
            <person name="Palmer M."/>
            <person name="Chavez-Ramirez B."/>
            <person name="Steenkamp E.T."/>
            <person name="Hirsch A.M."/>
            <person name="Manyaka P."/>
            <person name="Maluk M."/>
            <person name="Lafos M."/>
            <person name="Crook M."/>
            <person name="Gross E."/>
            <person name="Simon M.F."/>
            <person name="Bueno Dos Reis Junior F."/>
            <person name="Poole P.S."/>
            <person name="Venter S.N."/>
            <person name="James E.K."/>
        </authorList>
    </citation>
    <scope>NUCLEOTIDE SEQUENCE [LARGE SCALE GENOMIC DNA]</scope>
    <source>
        <strain evidence="1 2">JPY-366</strain>
    </source>
</reference>
<dbReference type="InterPro" id="IPR014710">
    <property type="entry name" value="RmlC-like_jellyroll"/>
</dbReference>
<dbReference type="InterPro" id="IPR010282">
    <property type="entry name" value="Uncharacterised_HutD/Ves"/>
</dbReference>